<sequence>MFTSPVAKSRRRQTLERAKTAATPIVNTTDPNLGRHSFAAAKHQLKQREQQKANESHSLGQKRHTASGALDYSGATQDASPFSPPASKRQATESKTMKPVWASTLFRRTDTRELADEQMDASPWAPADETQEMDTTGAEDIESVSALLSPNGAPAGYAQLTEDGSLADALEAPLDVSRVLLQGERHAVFETAGFPEAVRQHLGSIDTTRVPVSSGVSDETKFAYVATPTVCLVWSYAGSGRAVDTVYQLAMPDPRAATVFEAPIISLVPASAQHGDVGVIACTPTGQIRYWDHIVFGLGGTERFHSKDLGLTDINDECREILDVYSGLHVVATKKGYMFLVTLQNSQGLTELGSRPLSKSTGARAGMLSRMSSLIGG</sequence>
<evidence type="ECO:0000313" key="2">
    <source>
        <dbReference type="Proteomes" id="UP001150603"/>
    </source>
</evidence>
<comment type="caution">
    <text evidence="1">The sequence shown here is derived from an EMBL/GenBank/DDBJ whole genome shotgun (WGS) entry which is preliminary data.</text>
</comment>
<protein>
    <submittedName>
        <fullName evidence="1">Uncharacterized protein</fullName>
    </submittedName>
</protein>
<gene>
    <name evidence="1" type="ORF">FBU59_003636</name>
</gene>
<accession>A0ACC1J7X1</accession>
<reference evidence="1" key="1">
    <citation type="submission" date="2022-07" db="EMBL/GenBank/DDBJ databases">
        <title>Phylogenomic reconstructions and comparative analyses of Kickxellomycotina fungi.</title>
        <authorList>
            <person name="Reynolds N.K."/>
            <person name="Stajich J.E."/>
            <person name="Barry K."/>
            <person name="Grigoriev I.V."/>
            <person name="Crous P."/>
            <person name="Smith M.E."/>
        </authorList>
    </citation>
    <scope>NUCLEOTIDE SEQUENCE</scope>
    <source>
        <strain evidence="1">NRRL 5244</strain>
    </source>
</reference>
<proteinExistence type="predicted"/>
<evidence type="ECO:0000313" key="1">
    <source>
        <dbReference type="EMBL" id="KAJ1940998.1"/>
    </source>
</evidence>
<feature type="non-terminal residue" evidence="1">
    <location>
        <position position="377"/>
    </location>
</feature>
<dbReference type="Proteomes" id="UP001150603">
    <property type="component" value="Unassembled WGS sequence"/>
</dbReference>
<keyword evidence="2" id="KW-1185">Reference proteome</keyword>
<dbReference type="EMBL" id="JANBPW010002382">
    <property type="protein sequence ID" value="KAJ1940998.1"/>
    <property type="molecule type" value="Genomic_DNA"/>
</dbReference>
<name>A0ACC1J7X1_9FUNG</name>
<organism evidence="1 2">
    <name type="scientific">Linderina macrospora</name>
    <dbReference type="NCBI Taxonomy" id="4868"/>
    <lineage>
        <taxon>Eukaryota</taxon>
        <taxon>Fungi</taxon>
        <taxon>Fungi incertae sedis</taxon>
        <taxon>Zoopagomycota</taxon>
        <taxon>Kickxellomycotina</taxon>
        <taxon>Kickxellomycetes</taxon>
        <taxon>Kickxellales</taxon>
        <taxon>Kickxellaceae</taxon>
        <taxon>Linderina</taxon>
    </lineage>
</organism>